<proteinExistence type="predicted"/>
<dbReference type="Gene3D" id="3.60.10.10">
    <property type="entry name" value="Endonuclease/exonuclease/phosphatase"/>
    <property type="match status" value="1"/>
</dbReference>
<evidence type="ECO:0000259" key="1">
    <source>
        <dbReference type="Pfam" id="PF03372"/>
    </source>
</evidence>
<dbReference type="STRING" id="1003195.SCATT_05360"/>
<accession>G8WR90</accession>
<dbReference type="Proteomes" id="UP000007842">
    <property type="component" value="Chromosome"/>
</dbReference>
<feature type="domain" description="Endonuclease/exonuclease/phosphatase" evidence="1">
    <location>
        <begin position="9"/>
        <end position="276"/>
    </location>
</feature>
<accession>F8JRZ6</accession>
<keyword evidence="3" id="KW-1185">Reference proteome</keyword>
<dbReference type="AlphaFoldDB" id="F8JRZ6"/>
<evidence type="ECO:0000313" key="2">
    <source>
        <dbReference type="EMBL" id="AEW92907.1"/>
    </source>
</evidence>
<dbReference type="HOGENOM" id="CLU_062441_0_0_11"/>
<dbReference type="OrthoDB" id="4256083at2"/>
<dbReference type="InterPro" id="IPR005135">
    <property type="entry name" value="Endo/exonuclease/phosphatase"/>
</dbReference>
<dbReference type="GO" id="GO:0003824">
    <property type="term" value="F:catalytic activity"/>
    <property type="evidence" value="ECO:0007669"/>
    <property type="project" value="InterPro"/>
</dbReference>
<reference evidence="3" key="1">
    <citation type="submission" date="2011-12" db="EMBL/GenBank/DDBJ databases">
        <title>Complete genome sequence of Streptomyces cattleya strain DSM 46488.</title>
        <authorList>
            <person name="Ou H.-Y."/>
            <person name="Li P."/>
            <person name="Zhao C."/>
            <person name="O'Hagan D."/>
            <person name="Deng Z."/>
        </authorList>
    </citation>
    <scope>NUCLEOTIDE SEQUENCE [LARGE SCALE GENOMIC DNA]</scope>
    <source>
        <strain evidence="3">ATCC 35852 / DSM 46488 / JCM 4925 / NBRC 14057 / NRRL 8057</strain>
    </source>
</reference>
<dbReference type="RefSeq" id="WP_014141302.1">
    <property type="nucleotide sequence ID" value="NC_016111.1"/>
</dbReference>
<name>F8JRZ6_STREN</name>
<dbReference type="InterPro" id="IPR036691">
    <property type="entry name" value="Endo/exonu/phosph_ase_sf"/>
</dbReference>
<dbReference type="SUPFAM" id="SSF56219">
    <property type="entry name" value="DNase I-like"/>
    <property type="match status" value="1"/>
</dbReference>
<protein>
    <recommendedName>
        <fullName evidence="1">Endonuclease/exonuclease/phosphatase domain-containing protein</fullName>
    </recommendedName>
</protein>
<dbReference type="Pfam" id="PF03372">
    <property type="entry name" value="Exo_endo_phos"/>
    <property type="match status" value="1"/>
</dbReference>
<dbReference type="KEGG" id="sct:SCAT_0526"/>
<dbReference type="KEGG" id="scy:SCATT_05360"/>
<gene>
    <name evidence="2" type="ordered locus">SCATT_05360</name>
</gene>
<dbReference type="EMBL" id="CP003219">
    <property type="protein sequence ID" value="AEW92907.1"/>
    <property type="molecule type" value="Genomic_DNA"/>
</dbReference>
<dbReference type="PATRIC" id="fig|1003195.11.peg.2152"/>
<dbReference type="eggNOG" id="ENOG502ZXPU">
    <property type="taxonomic scope" value="Bacteria"/>
</dbReference>
<sequence length="300" mass="32569">MKSVVTFATFNLEQNGFGCRERREQAYALINKVRPDVLFRQEMPGADADYHQHVREAEQALAMVGYLGEGSRTALFVRPGLFDVLKGWPSPQPVTMSAPTALTVQLRAAGPASTPLILVADHLSYSTPTLRLIGAGELTRFNDKWVVLPDGTRRRGLAVAGLDANSYPSGEFLTAEPRLPRVEEIQDRPHRAHRTVLAADGRRVMDQAPHDFLVTAGLDDVARVCAAHSPGAVAATMGPSITHGPATRVDWVMASRHLRDAWVGGEVIDASTVSDHNIFVGRADLQILVDILSGPLPEFG</sequence>
<evidence type="ECO:0000313" key="3">
    <source>
        <dbReference type="Proteomes" id="UP000007842"/>
    </source>
</evidence>
<organism evidence="2 3">
    <name type="scientific">Streptantibioticus cattleyicolor (strain ATCC 35852 / DSM 46488 / JCM 4925 / NBRC 14057 / NRRL 8057)</name>
    <name type="common">Streptomyces cattleya</name>
    <dbReference type="NCBI Taxonomy" id="1003195"/>
    <lineage>
        <taxon>Bacteria</taxon>
        <taxon>Bacillati</taxon>
        <taxon>Actinomycetota</taxon>
        <taxon>Actinomycetes</taxon>
        <taxon>Kitasatosporales</taxon>
        <taxon>Streptomycetaceae</taxon>
        <taxon>Streptantibioticus</taxon>
    </lineage>
</organism>